<keyword evidence="3" id="KW-1185">Reference proteome</keyword>
<dbReference type="EMBL" id="CP053418">
    <property type="protein sequence ID" value="QJW85261.1"/>
    <property type="molecule type" value="Genomic_DNA"/>
</dbReference>
<feature type="domain" description="TniQ" evidence="1">
    <location>
        <begin position="19"/>
        <end position="173"/>
    </location>
</feature>
<evidence type="ECO:0000259" key="1">
    <source>
        <dbReference type="Pfam" id="PF06527"/>
    </source>
</evidence>
<dbReference type="Pfam" id="PF06527">
    <property type="entry name" value="TniQ"/>
    <property type="match status" value="1"/>
</dbReference>
<proteinExistence type="predicted"/>
<evidence type="ECO:0000313" key="2">
    <source>
        <dbReference type="EMBL" id="QJW85261.1"/>
    </source>
</evidence>
<accession>A0ABX6P8G1</accession>
<gene>
    <name evidence="2" type="ORF">HK414_23235</name>
</gene>
<organism evidence="2 3">
    <name type="scientific">Ramlibacter terrae</name>
    <dbReference type="NCBI Taxonomy" id="2732511"/>
    <lineage>
        <taxon>Bacteria</taxon>
        <taxon>Pseudomonadati</taxon>
        <taxon>Pseudomonadota</taxon>
        <taxon>Betaproteobacteria</taxon>
        <taxon>Burkholderiales</taxon>
        <taxon>Comamonadaceae</taxon>
        <taxon>Ramlibacter</taxon>
    </lineage>
</organism>
<reference evidence="2 3" key="1">
    <citation type="submission" date="2020-05" db="EMBL/GenBank/DDBJ databases">
        <title>Ramlibacter rhizophilus sp. nov., isolated from rhizosphere soil of national flower Mugunghwa from South Korea.</title>
        <authorList>
            <person name="Zheng-Fei Y."/>
            <person name="Huan T."/>
        </authorList>
    </citation>
    <scope>NUCLEOTIDE SEQUENCE [LARGE SCALE GENOMIC DNA]</scope>
    <source>
        <strain evidence="2 3">H242</strain>
    </source>
</reference>
<dbReference type="InterPro" id="IPR009492">
    <property type="entry name" value="TniQ"/>
</dbReference>
<protein>
    <recommendedName>
        <fullName evidence="1">TniQ domain-containing protein</fullName>
    </recommendedName>
</protein>
<dbReference type="Proteomes" id="UP000500826">
    <property type="component" value="Chromosome"/>
</dbReference>
<evidence type="ECO:0000313" key="3">
    <source>
        <dbReference type="Proteomes" id="UP000500826"/>
    </source>
</evidence>
<name>A0ABX6P8G1_9BURK</name>
<sequence length="450" mass="50177">MPFDEGSIAEVREILCTHFPEPVPEETLYSACARFHRLSANRRPALTGALLFGDERAGRRHCAPQGLKTLARTMRGLLGASAEILQVHTLGALYLRFMTPSGREEAIAGAEPSSGERRKFQFGWGSVRFDLQHPLRSCATCLQEDVTRHGFATWQLRHQLPGVWLCARHQSPLARVLPQQHMRSSTWLLPGEIGCEVPSWVGDAEGTTWPFLLTIAEVCAALCGPRPIDRTELRRAVVDALAEVGVVRAQRAVNSRVLHQWLRHHVRSDAVSEFTELRMDAGTWASEMFNGLRSQHPLRWAVLCTCLSLEGVDTQSILSRAEGSTAPFLPGFESSTHQLTAPRVAYEILGQGVTLEAAAESAAVPHGTVVRWLKDPDLRKCWTKACATALFDRHAAALVAARSSGYRTRQDVRNAAPASFLWMQRNHPDWLDGQLPARDPRFDRQLRLWN</sequence>